<feature type="transmembrane region" description="Helical" evidence="1">
    <location>
        <begin position="184"/>
        <end position="207"/>
    </location>
</feature>
<feature type="transmembrane region" description="Helical" evidence="1">
    <location>
        <begin position="305"/>
        <end position="327"/>
    </location>
</feature>
<reference evidence="2 3" key="1">
    <citation type="journal article" date="2015" name="Nature">
        <title>rRNA introns, odd ribosomes, and small enigmatic genomes across a large radiation of phyla.</title>
        <authorList>
            <person name="Brown C.T."/>
            <person name="Hug L.A."/>
            <person name="Thomas B.C."/>
            <person name="Sharon I."/>
            <person name="Castelle C.J."/>
            <person name="Singh A."/>
            <person name="Wilkins M.J."/>
            <person name="Williams K.H."/>
            <person name="Banfield J.F."/>
        </authorList>
    </citation>
    <scope>NUCLEOTIDE SEQUENCE [LARGE SCALE GENOMIC DNA]</scope>
</reference>
<feature type="transmembrane region" description="Helical" evidence="1">
    <location>
        <begin position="219"/>
        <end position="242"/>
    </location>
</feature>
<dbReference type="AlphaFoldDB" id="A0A0G1KSR9"/>
<proteinExistence type="predicted"/>
<evidence type="ECO:0000313" key="2">
    <source>
        <dbReference type="EMBL" id="KKT50959.1"/>
    </source>
</evidence>
<keyword evidence="1" id="KW-0812">Transmembrane</keyword>
<feature type="transmembrane region" description="Helical" evidence="1">
    <location>
        <begin position="1197"/>
        <end position="1217"/>
    </location>
</feature>
<evidence type="ECO:0008006" key="4">
    <source>
        <dbReference type="Google" id="ProtNLM"/>
    </source>
</evidence>
<dbReference type="Proteomes" id="UP000034006">
    <property type="component" value="Unassembled WGS sequence"/>
</dbReference>
<evidence type="ECO:0000256" key="1">
    <source>
        <dbReference type="SAM" id="Phobius"/>
    </source>
</evidence>
<accession>A0A0G1KSR9</accession>
<protein>
    <recommendedName>
        <fullName evidence="4">Membrane protein 6-pyruvoyl-tetrahydropterin synthase-related domain-containing protein</fullName>
    </recommendedName>
</protein>
<keyword evidence="1" id="KW-0472">Membrane</keyword>
<feature type="transmembrane region" description="Helical" evidence="1">
    <location>
        <begin position="405"/>
        <end position="426"/>
    </location>
</feature>
<gene>
    <name evidence="2" type="ORF">UW44_C0021G0005</name>
</gene>
<feature type="transmembrane region" description="Helical" evidence="1">
    <location>
        <begin position="339"/>
        <end position="357"/>
    </location>
</feature>
<dbReference type="EMBL" id="LCIH01000021">
    <property type="protein sequence ID" value="KKT50959.1"/>
    <property type="molecule type" value="Genomic_DNA"/>
</dbReference>
<feature type="transmembrane region" description="Helical" evidence="1">
    <location>
        <begin position="147"/>
        <end position="164"/>
    </location>
</feature>
<feature type="transmembrane region" description="Helical" evidence="1">
    <location>
        <begin position="119"/>
        <end position="140"/>
    </location>
</feature>
<name>A0A0G1KSR9_9BACT</name>
<feature type="transmembrane region" description="Helical" evidence="1">
    <location>
        <begin position="85"/>
        <end position="107"/>
    </location>
</feature>
<comment type="caution">
    <text evidence="2">The sequence shown here is derived from an EMBL/GenBank/DDBJ whole genome shotgun (WGS) entry which is preliminary data.</text>
</comment>
<sequence>MLALLSISSLLAFLNYEPGTFLIGWDNLNPEFDILMNLKRAMYSVWQEYRGLGLLGGQAHSADIPRMLLILLLQTLKFPLSFIRYFTTFLPLVAGPIGVYLLFYHHLFRDKLDAKTTQFASFLGALFYLLNLNTLQTFFVPFETFTWFYGAFPYLLFFTISYISKPSLKSLSTLFLISLISSPSFYVETIFLVFFVCILPFIIEYFLEKRRLLISIKTVSTGIITIIIPHLYWLLPVAFFVFSGGGQATVAAKINQISSPQTYYRNLEFANFKDLAFIKGYLFNYLDMGPNFKYDHLLSTWRYHLSTPMITIIGYLTFSIILIGLYYSFKKKFSWTASFMSVLCLCFFFLLGGGLLINQVIPLLGELFRSPFTKFSIPLSLSFSFFFAIGSIFILDLFTFLHSRLTYPITLFTVATSLVLFTSPAFSGNLVSGSMRQTIPQEYFDLFAYLKTQDPATRLANFPQYTFWGWNYYDWPARRGGGYRGSGFLWHGIKQPLLDRAFDVWDKSSEKYYEEISTAIYSNSQSEFEKIIEKYSINWVLLDKYVISPDGKTDLGIATLDKFLTSSSKFSLNKNFNDKIFLYKTALDQPTKNFLSLSELSTNNLAPTTPFSSLSLRPSQEWTEKANFLSITQSITNNQQPITLSIPSLTETEKLLPVKFEYQKFGNQINLRLTPITPVIFTDDKQIDLNVTSKTISIPVPAEESFIVQLNDQYFSLQLPAEIPNVYDFFEIATTYLPTGQNFPVSIFSINQSAYYPLTNELSLATPVQCYTDKPNRKLEKIISPSGISLLGTDVNGCLSVAIPITAPENLISYSFQYSSPNLITGNVNVSGQDFISQEVSSALEPSATPKKAILFTHATGKYQQINLVLEAEDTKSIHEIRYQDIELRIHPLLFSTRTSITDIPSQEIVLSPSTTGIQVSLPLTATQFDVSETPQSNSLLPESRNCDQFNLGKTVKIVSEAGFFYQSQNAIECDSLNLRHFSHALNYLFSFNARYEKGLSLTTCLENHATRRCDIFERLVDSNVSQSIIQPIANPEETSGYTLHLFNESIGNRITSNLLKSITIRPIPLNFLKSITLSSPTPSTNDQEPTTKNQVLSITHPSEFLYTLSVSPPITILSLYQTRSPYWKAIQVSEDDLKLPPWLLTAKIFFTYPKLTKLTHADTNLWYNSWSLPAPITNNSEPTTLALVYLPQYLEFIGLFFVPLTLLGILLGITILKPSKKQG</sequence>
<evidence type="ECO:0000313" key="3">
    <source>
        <dbReference type="Proteomes" id="UP000034006"/>
    </source>
</evidence>
<feature type="transmembrane region" description="Helical" evidence="1">
    <location>
        <begin position="377"/>
        <end position="398"/>
    </location>
</feature>
<keyword evidence="1" id="KW-1133">Transmembrane helix</keyword>
<organism evidence="2 3">
    <name type="scientific">Candidatus Collierbacteria bacterium GW2011_GWB2_44_22</name>
    <dbReference type="NCBI Taxonomy" id="1618387"/>
    <lineage>
        <taxon>Bacteria</taxon>
        <taxon>Candidatus Collieribacteriota</taxon>
    </lineage>
</organism>